<keyword evidence="3" id="KW-1185">Reference proteome</keyword>
<organism evidence="2 3">
    <name type="scientific">Heliorestis convoluta</name>
    <dbReference type="NCBI Taxonomy" id="356322"/>
    <lineage>
        <taxon>Bacteria</taxon>
        <taxon>Bacillati</taxon>
        <taxon>Bacillota</taxon>
        <taxon>Clostridia</taxon>
        <taxon>Eubacteriales</taxon>
        <taxon>Heliobacteriaceae</taxon>
        <taxon>Heliorestis</taxon>
    </lineage>
</organism>
<name>A0A5Q2MW91_9FIRM</name>
<sequence>MNIPEKIIKTKESPRGTSLVPIFIILYCLAFTLTYLGVIVYDRLSVENTETLTKYTQEELLDRPIAPGVAIYMKTTYAISQETVTEALERPYDWAGRSFRELLQRFPEKEGWQWELRPGQIIFHRTVPTLSPDDASQRHLGIVEGVIAIIIGPPGIYGGVDRLTQIEAQHLPEALRRIAESGWLAWNDEEILYQILDGMDESNRPFEQDSMDARRILNGEGFLRN</sequence>
<reference evidence="3" key="1">
    <citation type="submission" date="2019-11" db="EMBL/GenBank/DDBJ databases">
        <title>Genome sequence of Heliorestis convoluta strain HH, an alkaliphilic and minimalistic phototrophic bacterium from a soda lake in Egypt.</title>
        <authorList>
            <person name="Dewey E.D."/>
            <person name="Stokes L.M."/>
            <person name="Burchell B.M."/>
            <person name="Shaffer K.N."/>
            <person name="Huntington A.M."/>
            <person name="Baker J.M."/>
            <person name="Nadendla S."/>
            <person name="Giglio M.G."/>
            <person name="Touchman J.W."/>
            <person name="Blankenship R.E."/>
            <person name="Madigan M.T."/>
            <person name="Sattley W.M."/>
        </authorList>
    </citation>
    <scope>NUCLEOTIDE SEQUENCE [LARGE SCALE GENOMIC DNA]</scope>
    <source>
        <strain evidence="3">HH</strain>
    </source>
</reference>
<evidence type="ECO:0000313" key="3">
    <source>
        <dbReference type="Proteomes" id="UP000366051"/>
    </source>
</evidence>
<feature type="transmembrane region" description="Helical" evidence="1">
    <location>
        <begin position="20"/>
        <end position="41"/>
    </location>
</feature>
<keyword evidence="1" id="KW-1133">Transmembrane helix</keyword>
<proteinExistence type="predicted"/>
<dbReference type="KEGG" id="hcv:FTV88_0505"/>
<evidence type="ECO:0008006" key="4">
    <source>
        <dbReference type="Google" id="ProtNLM"/>
    </source>
</evidence>
<evidence type="ECO:0000256" key="1">
    <source>
        <dbReference type="SAM" id="Phobius"/>
    </source>
</evidence>
<protein>
    <recommendedName>
        <fullName evidence="4">Bypass of forespore C C-terminal domain-containing protein</fullName>
    </recommendedName>
</protein>
<dbReference type="AlphaFoldDB" id="A0A5Q2MW91"/>
<evidence type="ECO:0000313" key="2">
    <source>
        <dbReference type="EMBL" id="QGG46684.1"/>
    </source>
</evidence>
<dbReference type="RefSeq" id="WP_153724207.1">
    <property type="nucleotide sequence ID" value="NZ_CP045875.1"/>
</dbReference>
<dbReference type="OrthoDB" id="2081260at2"/>
<keyword evidence="1" id="KW-0472">Membrane</keyword>
<gene>
    <name evidence="2" type="ORF">FTV88_0505</name>
</gene>
<accession>A0A5Q2MW91</accession>
<dbReference type="Proteomes" id="UP000366051">
    <property type="component" value="Chromosome"/>
</dbReference>
<dbReference type="EMBL" id="CP045875">
    <property type="protein sequence ID" value="QGG46684.1"/>
    <property type="molecule type" value="Genomic_DNA"/>
</dbReference>
<keyword evidence="1" id="KW-0812">Transmembrane</keyword>